<feature type="transmembrane region" description="Helical" evidence="1">
    <location>
        <begin position="36"/>
        <end position="54"/>
    </location>
</feature>
<feature type="transmembrane region" description="Helical" evidence="1">
    <location>
        <begin position="7"/>
        <end position="24"/>
    </location>
</feature>
<keyword evidence="1" id="KW-0812">Transmembrane</keyword>
<keyword evidence="1" id="KW-1133">Transmembrane helix</keyword>
<gene>
    <name evidence="3" type="ORF">Amac_031380</name>
</gene>
<dbReference type="Pfam" id="PF23539">
    <property type="entry name" value="DUF7134"/>
    <property type="match status" value="1"/>
</dbReference>
<dbReference type="EMBL" id="BLAE01000016">
    <property type="protein sequence ID" value="GES09542.1"/>
    <property type="molecule type" value="Genomic_DNA"/>
</dbReference>
<dbReference type="RefSeq" id="WP_155355080.1">
    <property type="nucleotide sequence ID" value="NZ_BAAAHL010000040.1"/>
</dbReference>
<organism evidence="3 4">
    <name type="scientific">Acrocarpospora macrocephala</name>
    <dbReference type="NCBI Taxonomy" id="150177"/>
    <lineage>
        <taxon>Bacteria</taxon>
        <taxon>Bacillati</taxon>
        <taxon>Actinomycetota</taxon>
        <taxon>Actinomycetes</taxon>
        <taxon>Streptosporangiales</taxon>
        <taxon>Streptosporangiaceae</taxon>
        <taxon>Acrocarpospora</taxon>
    </lineage>
</organism>
<protein>
    <recommendedName>
        <fullName evidence="2">DUF7134 domain-containing protein</fullName>
    </recommendedName>
</protein>
<dbReference type="Proteomes" id="UP000331127">
    <property type="component" value="Unassembled WGS sequence"/>
</dbReference>
<name>A0A5M3WN78_9ACTN</name>
<accession>A0A5M3WN78</accession>
<sequence length="117" mass="11959">MSGRTSALAVDGVLGAGVLVALLVERFMLDAAPASGWDAAARVVAGVGLAVAVALRRRVPFGAFVLSAAALCFEVLVASPSWLAPYANLLGVFSVALYAGRRQAWWGLGILLGCMGV</sequence>
<keyword evidence="1" id="KW-0472">Membrane</keyword>
<feature type="domain" description="DUF7134" evidence="2">
    <location>
        <begin position="4"/>
        <end position="112"/>
    </location>
</feature>
<evidence type="ECO:0000313" key="3">
    <source>
        <dbReference type="EMBL" id="GES09542.1"/>
    </source>
</evidence>
<proteinExistence type="predicted"/>
<comment type="caution">
    <text evidence="3">The sequence shown here is derived from an EMBL/GenBank/DDBJ whole genome shotgun (WGS) entry which is preliminary data.</text>
</comment>
<evidence type="ECO:0000259" key="2">
    <source>
        <dbReference type="Pfam" id="PF23539"/>
    </source>
</evidence>
<evidence type="ECO:0000313" key="4">
    <source>
        <dbReference type="Proteomes" id="UP000331127"/>
    </source>
</evidence>
<evidence type="ECO:0000256" key="1">
    <source>
        <dbReference type="SAM" id="Phobius"/>
    </source>
</evidence>
<reference evidence="3 4" key="1">
    <citation type="submission" date="2019-10" db="EMBL/GenBank/DDBJ databases">
        <title>Whole genome shotgun sequence of Acrocarpospora macrocephala NBRC 16266.</title>
        <authorList>
            <person name="Ichikawa N."/>
            <person name="Kimura A."/>
            <person name="Kitahashi Y."/>
            <person name="Komaki H."/>
            <person name="Oguchi A."/>
        </authorList>
    </citation>
    <scope>NUCLEOTIDE SEQUENCE [LARGE SCALE GENOMIC DNA]</scope>
    <source>
        <strain evidence="3 4">NBRC 16266</strain>
    </source>
</reference>
<feature type="transmembrane region" description="Helical" evidence="1">
    <location>
        <begin position="61"/>
        <end position="77"/>
    </location>
</feature>
<dbReference type="AlphaFoldDB" id="A0A5M3WN78"/>
<keyword evidence="4" id="KW-1185">Reference proteome</keyword>
<dbReference type="InterPro" id="IPR055558">
    <property type="entry name" value="DUF7134"/>
</dbReference>